<dbReference type="Proteomes" id="UP001500967">
    <property type="component" value="Unassembled WGS sequence"/>
</dbReference>
<dbReference type="PANTHER" id="PTHR46865:SF2">
    <property type="entry name" value="MONOOXYGENASE"/>
    <property type="match status" value="1"/>
</dbReference>
<dbReference type="Gene3D" id="3.50.50.60">
    <property type="entry name" value="FAD/NAD(P)-binding domain"/>
    <property type="match status" value="1"/>
</dbReference>
<dbReference type="InterPro" id="IPR051704">
    <property type="entry name" value="FAD_aromatic-hydroxylase"/>
</dbReference>
<dbReference type="InterPro" id="IPR002938">
    <property type="entry name" value="FAD-bd"/>
</dbReference>
<dbReference type="PRINTS" id="PR00420">
    <property type="entry name" value="RNGMNOXGNASE"/>
</dbReference>
<keyword evidence="2" id="KW-0503">Monooxygenase</keyword>
<protein>
    <submittedName>
        <fullName evidence="2">FAD-dependent monooxygenase</fullName>
    </submittedName>
</protein>
<gene>
    <name evidence="2" type="ORF">GCM10009539_42600</name>
</gene>
<dbReference type="EMBL" id="BAAAGX010000016">
    <property type="protein sequence ID" value="GAA0252902.1"/>
    <property type="molecule type" value="Genomic_DNA"/>
</dbReference>
<evidence type="ECO:0000313" key="2">
    <source>
        <dbReference type="EMBL" id="GAA0252902.1"/>
    </source>
</evidence>
<dbReference type="RefSeq" id="WP_344650623.1">
    <property type="nucleotide sequence ID" value="NZ_BAAAGX010000016.1"/>
</dbReference>
<dbReference type="GO" id="GO:0004497">
    <property type="term" value="F:monooxygenase activity"/>
    <property type="evidence" value="ECO:0007669"/>
    <property type="project" value="UniProtKB-KW"/>
</dbReference>
<dbReference type="SUPFAM" id="SSF51905">
    <property type="entry name" value="FAD/NAD(P)-binding domain"/>
    <property type="match status" value="1"/>
</dbReference>
<keyword evidence="3" id="KW-1185">Reference proteome</keyword>
<name>A0ABN0UJP5_9ACTN</name>
<reference evidence="2 3" key="1">
    <citation type="journal article" date="2019" name="Int. J. Syst. Evol. Microbiol.">
        <title>The Global Catalogue of Microorganisms (GCM) 10K type strain sequencing project: providing services to taxonomists for standard genome sequencing and annotation.</title>
        <authorList>
            <consortium name="The Broad Institute Genomics Platform"/>
            <consortium name="The Broad Institute Genome Sequencing Center for Infectious Disease"/>
            <person name="Wu L."/>
            <person name="Ma J."/>
        </authorList>
    </citation>
    <scope>NUCLEOTIDE SEQUENCE [LARGE SCALE GENOMIC DNA]</scope>
    <source>
        <strain evidence="2 3">JCM 10425</strain>
    </source>
</reference>
<accession>A0ABN0UJP5</accession>
<proteinExistence type="predicted"/>
<organism evidence="2 3">
    <name type="scientific">Cryptosporangium japonicum</name>
    <dbReference type="NCBI Taxonomy" id="80872"/>
    <lineage>
        <taxon>Bacteria</taxon>
        <taxon>Bacillati</taxon>
        <taxon>Actinomycetota</taxon>
        <taxon>Actinomycetes</taxon>
        <taxon>Cryptosporangiales</taxon>
        <taxon>Cryptosporangiaceae</taxon>
        <taxon>Cryptosporangium</taxon>
    </lineage>
</organism>
<dbReference type="InterPro" id="IPR036188">
    <property type="entry name" value="FAD/NAD-bd_sf"/>
</dbReference>
<sequence>MTIRVLISGAGVAGPALALAFRRVHARADVTVVEVAPRVRTSGFAVDFRGPTHLGVLERLGVLDDLREQQTHGSAMTFVAEDGSEIFRLPPEFTGGELEVRRSDLSATLVRHSAPSTEYVFGDTITGLTETPDGVEVQFRRAATRTFDVVVGADGMHSGVRRLSFGPERDFVRHLRYYLAGWNVSGTGSDVLHYGVPGRLAVLGPTAAMLVFAAPELPVDFHDVAQQKELITSTFRGLGWRVPELLAGLADAPELYFDSISRVQAPTWTNGRVALLGDAAWGVTLGGMGVGTGIVGAYVLAGELAAGRPLSAYEQHLRPYAGRWQKRADPGRFLAPRTRSGLWLRNSLFRRAFVRDLLLKSTDNFASDPALPSYA</sequence>
<evidence type="ECO:0000313" key="3">
    <source>
        <dbReference type="Proteomes" id="UP001500967"/>
    </source>
</evidence>
<keyword evidence="2" id="KW-0560">Oxidoreductase</keyword>
<comment type="caution">
    <text evidence="2">The sequence shown here is derived from an EMBL/GenBank/DDBJ whole genome shotgun (WGS) entry which is preliminary data.</text>
</comment>
<feature type="domain" description="FAD-binding" evidence="1">
    <location>
        <begin position="4"/>
        <end position="162"/>
    </location>
</feature>
<dbReference type="Pfam" id="PF01494">
    <property type="entry name" value="FAD_binding_3"/>
    <property type="match status" value="1"/>
</dbReference>
<evidence type="ECO:0000259" key="1">
    <source>
        <dbReference type="Pfam" id="PF01494"/>
    </source>
</evidence>
<dbReference type="PANTHER" id="PTHR46865">
    <property type="entry name" value="OXIDOREDUCTASE-RELATED"/>
    <property type="match status" value="1"/>
</dbReference>